<dbReference type="PANTHER" id="PTHR30482:SF17">
    <property type="entry name" value="ABC TRANSPORTER ATP-BINDING PROTEIN"/>
    <property type="match status" value="1"/>
</dbReference>
<dbReference type="Proteomes" id="UP000184485">
    <property type="component" value="Unassembled WGS sequence"/>
</dbReference>
<name>A0A1M5KKE5_9HYPH</name>
<proteinExistence type="predicted"/>
<dbReference type="GO" id="GO:0005886">
    <property type="term" value="C:plasma membrane"/>
    <property type="evidence" value="ECO:0007669"/>
    <property type="project" value="UniProtKB-SubCell"/>
</dbReference>
<keyword evidence="2" id="KW-1003">Cell membrane</keyword>
<feature type="transmembrane region" description="Helical" evidence="6">
    <location>
        <begin position="166"/>
        <end position="186"/>
    </location>
</feature>
<gene>
    <name evidence="7" type="ORF">SAMN02745157_4422</name>
</gene>
<dbReference type="InterPro" id="IPR001851">
    <property type="entry name" value="ABC_transp_permease"/>
</dbReference>
<evidence type="ECO:0000256" key="1">
    <source>
        <dbReference type="ARBA" id="ARBA00004651"/>
    </source>
</evidence>
<accession>A0A1M5KKE5</accession>
<protein>
    <submittedName>
        <fullName evidence="7">Amino acid/amide ABC transporter membrane protein 2, HAAT family</fullName>
    </submittedName>
</protein>
<keyword evidence="4 6" id="KW-1133">Transmembrane helix</keyword>
<keyword evidence="8" id="KW-1185">Reference proteome</keyword>
<dbReference type="AlphaFoldDB" id="A0A1M5KKE5"/>
<organism evidence="7 8">
    <name type="scientific">Kaistia soli DSM 19436</name>
    <dbReference type="NCBI Taxonomy" id="1122133"/>
    <lineage>
        <taxon>Bacteria</taxon>
        <taxon>Pseudomonadati</taxon>
        <taxon>Pseudomonadota</taxon>
        <taxon>Alphaproteobacteria</taxon>
        <taxon>Hyphomicrobiales</taxon>
        <taxon>Kaistiaceae</taxon>
        <taxon>Kaistia</taxon>
    </lineage>
</organism>
<feature type="transmembrane region" description="Helical" evidence="6">
    <location>
        <begin position="288"/>
        <end position="313"/>
    </location>
</feature>
<dbReference type="EMBL" id="FQUP01000005">
    <property type="protein sequence ID" value="SHG53322.1"/>
    <property type="molecule type" value="Genomic_DNA"/>
</dbReference>
<dbReference type="STRING" id="1122133.SAMN02745157_4422"/>
<dbReference type="InterPro" id="IPR043428">
    <property type="entry name" value="LivM-like"/>
</dbReference>
<evidence type="ECO:0000313" key="8">
    <source>
        <dbReference type="Proteomes" id="UP000184485"/>
    </source>
</evidence>
<evidence type="ECO:0000313" key="7">
    <source>
        <dbReference type="EMBL" id="SHG53322.1"/>
    </source>
</evidence>
<dbReference type="Pfam" id="PF02653">
    <property type="entry name" value="BPD_transp_2"/>
    <property type="match status" value="1"/>
</dbReference>
<dbReference type="RefSeq" id="WP_073057522.1">
    <property type="nucleotide sequence ID" value="NZ_FQUP01000005.1"/>
</dbReference>
<keyword evidence="5 6" id="KW-0472">Membrane</keyword>
<sequence length="354" mass="37725">MSQDPTVRVERWTLQSRISILAAAIILAILATGPFFFGNNAIDKLTTLFIYVILAVTWNALAGYGGLVSVGQQAFFGLGAYAAVRLADAGLNVYVSLVLAAVIIAAVSLPISSFMLRLRGGEFAIGMWVVAELCHLLVNLDSLVQGETGTSLIALNAYDADTRHALNYWVALGSMTAILVILFVLLRSRIGSAIQAIRDNEEAAASLGVRVMGTKRIIYVFAAFGAALAGALWLSTAITFQPKTYFGVQWTAYMIFMVLVGGLGTFEGAILGALIFFLIETWFGGSGVWYLIGLGATALVFSLFVPRGIWGWLERRFGLGLLPLGYRILGVPSATRMQTPDDGGIGAAPSVGTP</sequence>
<evidence type="ECO:0000256" key="2">
    <source>
        <dbReference type="ARBA" id="ARBA00022475"/>
    </source>
</evidence>
<evidence type="ECO:0000256" key="3">
    <source>
        <dbReference type="ARBA" id="ARBA00022692"/>
    </source>
</evidence>
<feature type="transmembrane region" description="Helical" evidence="6">
    <location>
        <begin position="252"/>
        <end position="279"/>
    </location>
</feature>
<feature type="transmembrane region" description="Helical" evidence="6">
    <location>
        <begin position="49"/>
        <end position="71"/>
    </location>
</feature>
<dbReference type="PANTHER" id="PTHR30482">
    <property type="entry name" value="HIGH-AFFINITY BRANCHED-CHAIN AMINO ACID TRANSPORT SYSTEM PERMEASE"/>
    <property type="match status" value="1"/>
</dbReference>
<reference evidence="7 8" key="1">
    <citation type="submission" date="2016-11" db="EMBL/GenBank/DDBJ databases">
        <authorList>
            <person name="Jaros S."/>
            <person name="Januszkiewicz K."/>
            <person name="Wedrychowicz H."/>
        </authorList>
    </citation>
    <scope>NUCLEOTIDE SEQUENCE [LARGE SCALE GENOMIC DNA]</scope>
    <source>
        <strain evidence="7 8">DSM 19436</strain>
    </source>
</reference>
<comment type="subcellular location">
    <subcellularLocation>
        <location evidence="1">Cell membrane</location>
        <topology evidence="1">Multi-pass membrane protein</topology>
    </subcellularLocation>
</comment>
<feature type="transmembrane region" description="Helical" evidence="6">
    <location>
        <begin position="217"/>
        <end position="240"/>
    </location>
</feature>
<feature type="transmembrane region" description="Helical" evidence="6">
    <location>
        <begin position="91"/>
        <end position="111"/>
    </location>
</feature>
<feature type="transmembrane region" description="Helical" evidence="6">
    <location>
        <begin position="18"/>
        <end position="37"/>
    </location>
</feature>
<dbReference type="OrthoDB" id="9804361at2"/>
<evidence type="ECO:0000256" key="5">
    <source>
        <dbReference type="ARBA" id="ARBA00023136"/>
    </source>
</evidence>
<dbReference type="GO" id="GO:0015658">
    <property type="term" value="F:branched-chain amino acid transmembrane transporter activity"/>
    <property type="evidence" value="ECO:0007669"/>
    <property type="project" value="InterPro"/>
</dbReference>
<dbReference type="CDD" id="cd06581">
    <property type="entry name" value="TM_PBP1_LivM_like"/>
    <property type="match status" value="1"/>
</dbReference>
<evidence type="ECO:0000256" key="6">
    <source>
        <dbReference type="SAM" id="Phobius"/>
    </source>
</evidence>
<keyword evidence="3 6" id="KW-0812">Transmembrane</keyword>
<evidence type="ECO:0000256" key="4">
    <source>
        <dbReference type="ARBA" id="ARBA00022989"/>
    </source>
</evidence>